<evidence type="ECO:0000313" key="3">
    <source>
        <dbReference type="Proteomes" id="UP000037035"/>
    </source>
</evidence>
<sequence length="111" mass="12852">MVHTGLDHRYKHQTETEINRDPNISPADKTQPQRQNPWRMGHDRPGFRGQAQRSPANLILETDLHLWDGKNTIDDVPEADQQLPSKAEINNRVKYYTDNPSQQEDHSSGNR</sequence>
<feature type="region of interest" description="Disordered" evidence="1">
    <location>
        <begin position="1"/>
        <end position="54"/>
    </location>
</feature>
<proteinExistence type="predicted"/>
<evidence type="ECO:0000256" key="1">
    <source>
        <dbReference type="SAM" id="MobiDB-lite"/>
    </source>
</evidence>
<feature type="compositionally biased region" description="Basic and acidic residues" evidence="1">
    <location>
        <begin position="1"/>
        <end position="20"/>
    </location>
</feature>
<organism evidence="2 3">
    <name type="scientific">Puccinia sorghi</name>
    <dbReference type="NCBI Taxonomy" id="27349"/>
    <lineage>
        <taxon>Eukaryota</taxon>
        <taxon>Fungi</taxon>
        <taxon>Dikarya</taxon>
        <taxon>Basidiomycota</taxon>
        <taxon>Pucciniomycotina</taxon>
        <taxon>Pucciniomycetes</taxon>
        <taxon>Pucciniales</taxon>
        <taxon>Pucciniaceae</taxon>
        <taxon>Puccinia</taxon>
    </lineage>
</organism>
<reference evidence="2 3" key="1">
    <citation type="submission" date="2015-08" db="EMBL/GenBank/DDBJ databases">
        <title>Next Generation Sequencing and Analysis of the Genome of Puccinia sorghi L Schw, the Causal Agent of Maize Common Rust.</title>
        <authorList>
            <person name="Rochi L."/>
            <person name="Burguener G."/>
            <person name="Darino M."/>
            <person name="Turjanski A."/>
            <person name="Kreff E."/>
            <person name="Dieguez M.J."/>
            <person name="Sacco F."/>
        </authorList>
    </citation>
    <scope>NUCLEOTIDE SEQUENCE [LARGE SCALE GENOMIC DNA]</scope>
    <source>
        <strain evidence="2 3">RO10H11247</strain>
    </source>
</reference>
<gene>
    <name evidence="2" type="ORF">VP01_1559g3</name>
</gene>
<keyword evidence="3" id="KW-1185">Reference proteome</keyword>
<comment type="caution">
    <text evidence="2">The sequence shown here is derived from an EMBL/GenBank/DDBJ whole genome shotgun (WGS) entry which is preliminary data.</text>
</comment>
<dbReference type="AlphaFoldDB" id="A0A0L6VI29"/>
<protein>
    <submittedName>
        <fullName evidence="2">Uncharacterized protein</fullName>
    </submittedName>
</protein>
<dbReference type="Proteomes" id="UP000037035">
    <property type="component" value="Unassembled WGS sequence"/>
</dbReference>
<evidence type="ECO:0000313" key="2">
    <source>
        <dbReference type="EMBL" id="KNZ60403.1"/>
    </source>
</evidence>
<name>A0A0L6VI29_9BASI</name>
<dbReference type="EMBL" id="LAVV01006219">
    <property type="protein sequence ID" value="KNZ60403.1"/>
    <property type="molecule type" value="Genomic_DNA"/>
</dbReference>
<feature type="region of interest" description="Disordered" evidence="1">
    <location>
        <begin position="76"/>
        <end position="111"/>
    </location>
</feature>
<accession>A0A0L6VI29</accession>
<dbReference type="VEuPathDB" id="FungiDB:VP01_1559g3"/>